<keyword evidence="4" id="KW-1185">Reference proteome</keyword>
<evidence type="ECO:0000313" key="3">
    <source>
        <dbReference type="EMBL" id="MEI4800757.1"/>
    </source>
</evidence>
<feature type="coiled-coil region" evidence="1">
    <location>
        <begin position="2"/>
        <end position="29"/>
    </location>
</feature>
<gene>
    <name evidence="3" type="ORF">WAZ07_05335</name>
</gene>
<keyword evidence="1" id="KW-0175">Coiled coil</keyword>
<feature type="transmembrane region" description="Helical" evidence="2">
    <location>
        <begin position="36"/>
        <end position="69"/>
    </location>
</feature>
<reference evidence="3 4" key="1">
    <citation type="submission" date="2024-01" db="EMBL/GenBank/DDBJ databases">
        <title>Seven novel Bacillus-like species.</title>
        <authorList>
            <person name="Liu G."/>
        </authorList>
    </citation>
    <scope>NUCLEOTIDE SEQUENCE [LARGE SCALE GENOMIC DNA]</scope>
    <source>
        <strain evidence="3 4">FJAT-51639</strain>
    </source>
</reference>
<name>A0ABU8FDJ4_9BACI</name>
<evidence type="ECO:0000256" key="2">
    <source>
        <dbReference type="SAM" id="Phobius"/>
    </source>
</evidence>
<dbReference type="RefSeq" id="WP_336471614.1">
    <property type="nucleotide sequence ID" value="NZ_JBAWSX010000002.1"/>
</dbReference>
<keyword evidence="2" id="KW-1133">Transmembrane helix</keyword>
<keyword evidence="2" id="KW-0472">Membrane</keyword>
<sequence>MQIDLMKRVIELEQRIMNLEKKLEEKQPRKIPPIRLLGEALASLLFGICIIGPLITGVCALVVLLMSYMNL</sequence>
<keyword evidence="2" id="KW-0812">Transmembrane</keyword>
<evidence type="ECO:0008006" key="5">
    <source>
        <dbReference type="Google" id="ProtNLM"/>
    </source>
</evidence>
<proteinExistence type="predicted"/>
<protein>
    <recommendedName>
        <fullName evidence="5">DUF4342 domain-containing protein</fullName>
    </recommendedName>
</protein>
<comment type="caution">
    <text evidence="3">The sequence shown here is derived from an EMBL/GenBank/DDBJ whole genome shotgun (WGS) entry which is preliminary data.</text>
</comment>
<accession>A0ABU8FDJ4</accession>
<evidence type="ECO:0000256" key="1">
    <source>
        <dbReference type="SAM" id="Coils"/>
    </source>
</evidence>
<evidence type="ECO:0000313" key="4">
    <source>
        <dbReference type="Proteomes" id="UP001372526"/>
    </source>
</evidence>
<dbReference type="EMBL" id="JBAWSX010000002">
    <property type="protein sequence ID" value="MEI4800757.1"/>
    <property type="molecule type" value="Genomic_DNA"/>
</dbReference>
<organism evidence="3 4">
    <name type="scientific">Bacillus bruguierae</name>
    <dbReference type="NCBI Taxonomy" id="3127667"/>
    <lineage>
        <taxon>Bacteria</taxon>
        <taxon>Bacillati</taxon>
        <taxon>Bacillota</taxon>
        <taxon>Bacilli</taxon>
        <taxon>Bacillales</taxon>
        <taxon>Bacillaceae</taxon>
        <taxon>Bacillus</taxon>
    </lineage>
</organism>
<dbReference type="Proteomes" id="UP001372526">
    <property type="component" value="Unassembled WGS sequence"/>
</dbReference>